<name>A0A2U1J380_SMIAN</name>
<reference evidence="12 13" key="1">
    <citation type="journal article" date="2018" name="MBio">
        <title>Comparative Genomics Reveals the Core Gene Toolbox for the Fungus-Insect Symbiosis.</title>
        <authorList>
            <person name="Wang Y."/>
            <person name="Stata M."/>
            <person name="Wang W."/>
            <person name="Stajich J.E."/>
            <person name="White M.M."/>
            <person name="Moncalvo J.M."/>
        </authorList>
    </citation>
    <scope>NUCLEOTIDE SEQUENCE [LARGE SCALE GENOMIC DNA]</scope>
    <source>
        <strain evidence="12 13">AUS-126-30</strain>
    </source>
</reference>
<dbReference type="InterPro" id="IPR053822">
    <property type="entry name" value="SDE2-like_dom"/>
</dbReference>
<keyword evidence="13" id="KW-1185">Reference proteome</keyword>
<feature type="region of interest" description="Disordered" evidence="10">
    <location>
        <begin position="185"/>
        <end position="276"/>
    </location>
</feature>
<dbReference type="InterPro" id="IPR051421">
    <property type="entry name" value="RNA_Proc_DNA_Dmg_Regulator"/>
</dbReference>
<keyword evidence="9" id="KW-0175">Coiled coil</keyword>
<dbReference type="PANTHER" id="PTHR12786:SF1">
    <property type="entry name" value="SPLICING REGULATOR SDE2"/>
    <property type="match status" value="1"/>
</dbReference>
<keyword evidence="6" id="KW-0508">mRNA splicing</keyword>
<dbReference type="AlphaFoldDB" id="A0A2U1J380"/>
<organism evidence="12 13">
    <name type="scientific">Smittium angustum</name>
    <dbReference type="NCBI Taxonomy" id="133377"/>
    <lineage>
        <taxon>Eukaryota</taxon>
        <taxon>Fungi</taxon>
        <taxon>Fungi incertae sedis</taxon>
        <taxon>Zoopagomycota</taxon>
        <taxon>Kickxellomycotina</taxon>
        <taxon>Harpellomycetes</taxon>
        <taxon>Harpellales</taxon>
        <taxon>Legeriomycetaceae</taxon>
        <taxon>Smittium</taxon>
    </lineage>
</organism>
<evidence type="ECO:0000259" key="11">
    <source>
        <dbReference type="Pfam" id="PF22782"/>
    </source>
</evidence>
<keyword evidence="8" id="KW-0131">Cell cycle</keyword>
<evidence type="ECO:0000313" key="12">
    <source>
        <dbReference type="EMBL" id="PVZ99488.1"/>
    </source>
</evidence>
<proteinExistence type="inferred from homology"/>
<keyword evidence="5" id="KW-0507">mRNA processing</keyword>
<dbReference type="Pfam" id="PF22782">
    <property type="entry name" value="SDE2"/>
    <property type="match status" value="1"/>
</dbReference>
<feature type="compositionally biased region" description="Basic and acidic residues" evidence="10">
    <location>
        <begin position="198"/>
        <end position="213"/>
    </location>
</feature>
<dbReference type="GO" id="GO:0005737">
    <property type="term" value="C:cytoplasm"/>
    <property type="evidence" value="ECO:0007669"/>
    <property type="project" value="UniProtKB-SubCell"/>
</dbReference>
<protein>
    <recommendedName>
        <fullName evidence="11">SDE2-like domain-containing protein</fullName>
    </recommendedName>
</protein>
<feature type="compositionally biased region" description="Basic and acidic residues" evidence="10">
    <location>
        <begin position="258"/>
        <end position="276"/>
    </location>
</feature>
<evidence type="ECO:0000256" key="7">
    <source>
        <dbReference type="ARBA" id="ARBA00023242"/>
    </source>
</evidence>
<comment type="similarity">
    <text evidence="3">Belongs to the SDE2 family.</text>
</comment>
<evidence type="ECO:0000256" key="10">
    <source>
        <dbReference type="SAM" id="MobiDB-lite"/>
    </source>
</evidence>
<evidence type="ECO:0000256" key="3">
    <source>
        <dbReference type="ARBA" id="ARBA00008726"/>
    </source>
</evidence>
<evidence type="ECO:0000313" key="13">
    <source>
        <dbReference type="Proteomes" id="UP000245591"/>
    </source>
</evidence>
<comment type="caution">
    <text evidence="12">The sequence shown here is derived from an EMBL/GenBank/DDBJ whole genome shotgun (WGS) entry which is preliminary data.</text>
</comment>
<dbReference type="GO" id="GO:0008380">
    <property type="term" value="P:RNA splicing"/>
    <property type="evidence" value="ECO:0007669"/>
    <property type="project" value="UniProtKB-KW"/>
</dbReference>
<comment type="subcellular location">
    <subcellularLocation>
        <location evidence="2">Cytoplasm</location>
    </subcellularLocation>
    <subcellularLocation>
        <location evidence="1">Nucleus</location>
    </subcellularLocation>
</comment>
<evidence type="ECO:0000256" key="4">
    <source>
        <dbReference type="ARBA" id="ARBA00022490"/>
    </source>
</evidence>
<keyword evidence="7" id="KW-0539">Nucleus</keyword>
<evidence type="ECO:0000256" key="9">
    <source>
        <dbReference type="SAM" id="Coils"/>
    </source>
</evidence>
<evidence type="ECO:0000256" key="8">
    <source>
        <dbReference type="ARBA" id="ARBA00023306"/>
    </source>
</evidence>
<dbReference type="PANTHER" id="PTHR12786">
    <property type="entry name" value="SPLICING FACTOR SF3A-RELATED"/>
    <property type="match status" value="1"/>
</dbReference>
<feature type="coiled-coil region" evidence="9">
    <location>
        <begin position="127"/>
        <end position="158"/>
    </location>
</feature>
<dbReference type="GO" id="GO:0005634">
    <property type="term" value="C:nucleus"/>
    <property type="evidence" value="ECO:0007669"/>
    <property type="project" value="UniProtKB-SubCell"/>
</dbReference>
<dbReference type="EMBL" id="MBFU01000431">
    <property type="protein sequence ID" value="PVZ99488.1"/>
    <property type="molecule type" value="Genomic_DNA"/>
</dbReference>
<evidence type="ECO:0000256" key="2">
    <source>
        <dbReference type="ARBA" id="ARBA00004496"/>
    </source>
</evidence>
<dbReference type="Proteomes" id="UP000245591">
    <property type="component" value="Unassembled WGS sequence"/>
</dbReference>
<evidence type="ECO:0000256" key="5">
    <source>
        <dbReference type="ARBA" id="ARBA00022664"/>
    </source>
</evidence>
<evidence type="ECO:0000256" key="1">
    <source>
        <dbReference type="ARBA" id="ARBA00004123"/>
    </source>
</evidence>
<keyword evidence="4" id="KW-0963">Cytoplasm</keyword>
<feature type="compositionally biased region" description="Basic residues" evidence="10">
    <location>
        <begin position="185"/>
        <end position="197"/>
    </location>
</feature>
<evidence type="ECO:0000256" key="6">
    <source>
        <dbReference type="ARBA" id="ARBA00023187"/>
    </source>
</evidence>
<accession>A0A2U1J380</accession>
<feature type="domain" description="SDE2-like" evidence="11">
    <location>
        <begin position="86"/>
        <end position="187"/>
    </location>
</feature>
<gene>
    <name evidence="12" type="ORF">BB558_004422</name>
</gene>
<dbReference type="GO" id="GO:0006397">
    <property type="term" value="P:mRNA processing"/>
    <property type="evidence" value="ECO:0007669"/>
    <property type="project" value="UniProtKB-KW"/>
</dbReference>
<sequence length="276" mass="30829">MGNQLNVRLPNGKSLLVEIPTSASTNMIIHQLCEVGGIQPKNFKHNYKILTLGGLNLLQNEKNINFFEKEASSGFFDVKLQVLVSGGKGGFGSMLRAQGGKMSSKKITNFDSCRDLSGRRLITIKAAQSIADNIELAEKEKKNRKEKLKRKIEDGLKEPVAKKVFFDDKEYEEQSEEIIKKTKNATKKAMKKFTKTKNLKETSKKGKENEKSVEPALFFDDEGLEGISSGSENESDDNSESNSDKENLKSNLEQQSSSDHDQTVADIDDKISEKEE</sequence>